<feature type="region of interest" description="Disordered" evidence="1">
    <location>
        <begin position="1"/>
        <end position="120"/>
    </location>
</feature>
<protein>
    <submittedName>
        <fullName evidence="2">Uncharacterized protein</fullName>
    </submittedName>
</protein>
<proteinExistence type="predicted"/>
<dbReference type="AlphaFoldDB" id="A0A9X9PZ35"/>
<feature type="compositionally biased region" description="Basic and acidic residues" evidence="1">
    <location>
        <begin position="239"/>
        <end position="248"/>
    </location>
</feature>
<keyword evidence="3" id="KW-1185">Reference proteome</keyword>
<accession>A0A9X9PZ35</accession>
<organism evidence="2 3">
    <name type="scientific">Gulo gulo</name>
    <name type="common">Wolverine</name>
    <name type="synonym">Gluton</name>
    <dbReference type="NCBI Taxonomy" id="48420"/>
    <lineage>
        <taxon>Eukaryota</taxon>
        <taxon>Metazoa</taxon>
        <taxon>Chordata</taxon>
        <taxon>Craniata</taxon>
        <taxon>Vertebrata</taxon>
        <taxon>Euteleostomi</taxon>
        <taxon>Mammalia</taxon>
        <taxon>Eutheria</taxon>
        <taxon>Laurasiatheria</taxon>
        <taxon>Carnivora</taxon>
        <taxon>Caniformia</taxon>
        <taxon>Musteloidea</taxon>
        <taxon>Mustelidae</taxon>
        <taxon>Guloninae</taxon>
        <taxon>Gulo</taxon>
    </lineage>
</organism>
<sequence>AGAGPGPADGGAPSSGVAAVPRRQAVRGFRELRLPSASGAPALRLPRGHGGAGPGPGGPGRAVRFPVQAGAGGRRERGQDVRGAALQDRRFLGAPGQHHRRRLHHEDAGDPGQAGQAADLGHSWPGAIPHHHPELLPQCQRGHPCLRHYQEELLSVSASLDRGCEEVCRLEHRAAADWEQVGPGRAPGGPAGRGAEPGRALRHPVCHRDVRQGLEQRGGGLREGGHGAGRQARWPSAQREGHRPHPAG</sequence>
<feature type="compositionally biased region" description="Gly residues" evidence="1">
    <location>
        <begin position="216"/>
        <end position="228"/>
    </location>
</feature>
<feature type="compositionally biased region" description="Low complexity" evidence="1">
    <location>
        <begin position="10"/>
        <end position="21"/>
    </location>
</feature>
<feature type="non-terminal residue" evidence="2">
    <location>
        <position position="248"/>
    </location>
</feature>
<evidence type="ECO:0000313" key="3">
    <source>
        <dbReference type="Proteomes" id="UP000269945"/>
    </source>
</evidence>
<feature type="compositionally biased region" description="Low complexity" evidence="1">
    <location>
        <begin position="110"/>
        <end position="120"/>
    </location>
</feature>
<evidence type="ECO:0000256" key="1">
    <source>
        <dbReference type="SAM" id="MobiDB-lite"/>
    </source>
</evidence>
<gene>
    <name evidence="2" type="ORF">BN2614_LOCUS4</name>
</gene>
<name>A0A9X9PZ35_GULGU</name>
<evidence type="ECO:0000313" key="2">
    <source>
        <dbReference type="EMBL" id="VCW78761.1"/>
    </source>
</evidence>
<feature type="region of interest" description="Disordered" evidence="1">
    <location>
        <begin position="180"/>
        <end position="248"/>
    </location>
</feature>
<dbReference type="Proteomes" id="UP000269945">
    <property type="component" value="Unassembled WGS sequence"/>
</dbReference>
<feature type="compositionally biased region" description="Gly residues" evidence="1">
    <location>
        <begin position="48"/>
        <end position="60"/>
    </location>
</feature>
<reference evidence="2 3" key="1">
    <citation type="submission" date="2018-10" db="EMBL/GenBank/DDBJ databases">
        <authorList>
            <person name="Ekblom R."/>
            <person name="Jareborg N."/>
        </authorList>
    </citation>
    <scope>NUCLEOTIDE SEQUENCE [LARGE SCALE GENOMIC DNA]</scope>
    <source>
        <tissue evidence="2">Muscle</tissue>
    </source>
</reference>
<comment type="caution">
    <text evidence="2">The sequence shown here is derived from an EMBL/GenBank/DDBJ whole genome shotgun (WGS) entry which is preliminary data.</text>
</comment>
<dbReference type="EMBL" id="CYRY02010665">
    <property type="protein sequence ID" value="VCW78761.1"/>
    <property type="molecule type" value="Genomic_DNA"/>
</dbReference>
<feature type="non-terminal residue" evidence="2">
    <location>
        <position position="1"/>
    </location>
</feature>